<accession>A0A0G4KT25</accession>
<dbReference type="AlphaFoldDB" id="A0A0G4KT25"/>
<dbReference type="EMBL" id="CVQI01003603">
    <property type="protein sequence ID" value="CRK12934.1"/>
    <property type="molecule type" value="Genomic_DNA"/>
</dbReference>
<dbReference type="Proteomes" id="UP000045706">
    <property type="component" value="Unassembled WGS sequence"/>
</dbReference>
<sequence>MLEEATSQQAQSSGNAAKCPIRYLDQHSPEEIAHYVETHKHELPRSHEVCVRRYQRSEDQIRKLDAKYGNLVSMVQCLSTLHKPMLPTSQMQEEIDK</sequence>
<proteinExistence type="predicted"/>
<organism evidence="1 2">
    <name type="scientific">Verticillium longisporum</name>
    <name type="common">Verticillium dahliae var. longisporum</name>
    <dbReference type="NCBI Taxonomy" id="100787"/>
    <lineage>
        <taxon>Eukaryota</taxon>
        <taxon>Fungi</taxon>
        <taxon>Dikarya</taxon>
        <taxon>Ascomycota</taxon>
        <taxon>Pezizomycotina</taxon>
        <taxon>Sordariomycetes</taxon>
        <taxon>Hypocreomycetidae</taxon>
        <taxon>Glomerellales</taxon>
        <taxon>Plectosphaerellaceae</taxon>
        <taxon>Verticillium</taxon>
    </lineage>
</organism>
<protein>
    <submittedName>
        <fullName evidence="1">Uncharacterized protein</fullName>
    </submittedName>
</protein>
<feature type="non-terminal residue" evidence="1">
    <location>
        <position position="97"/>
    </location>
</feature>
<name>A0A0G4KT25_VERLO</name>
<gene>
    <name evidence="1" type="ORF">BN1723_017316</name>
</gene>
<evidence type="ECO:0000313" key="2">
    <source>
        <dbReference type="Proteomes" id="UP000045706"/>
    </source>
</evidence>
<evidence type="ECO:0000313" key="1">
    <source>
        <dbReference type="EMBL" id="CRK12934.1"/>
    </source>
</evidence>
<reference evidence="2" key="1">
    <citation type="submission" date="2015-05" db="EMBL/GenBank/DDBJ databases">
        <authorList>
            <person name="Fogelqvist Johan"/>
        </authorList>
    </citation>
    <scope>NUCLEOTIDE SEQUENCE [LARGE SCALE GENOMIC DNA]</scope>
</reference>